<sequence length="238" mass="25133">MERNTGNGTGSSKGPSPHEKAVFISAATIGGATRGHTNIPTFVRGLTQLPTTSRISIISAKVAIIPAYYSNQDKLFSLDNPLFIIPHHIKTLKHVSMVLLPLYIVSLAALGLASRQRSCGFKIADCPSDQLCVPDSPECTNLNNCLGTCQFRNSYTACGGFRSQPVKCPSGTECRDDPRVPESCGLACDVPGICMPKKAPSCAGFAGRACPKGLQCYDVLHDGCDPQNGGADCIGVCL</sequence>
<accession>A0A9P7U902</accession>
<organism evidence="1 2">
    <name type="scientific">Claviceps aff. purpurea</name>
    <dbReference type="NCBI Taxonomy" id="1967640"/>
    <lineage>
        <taxon>Eukaryota</taxon>
        <taxon>Fungi</taxon>
        <taxon>Dikarya</taxon>
        <taxon>Ascomycota</taxon>
        <taxon>Pezizomycotina</taxon>
        <taxon>Sordariomycetes</taxon>
        <taxon>Hypocreomycetidae</taxon>
        <taxon>Hypocreales</taxon>
        <taxon>Clavicipitaceae</taxon>
        <taxon>Claviceps</taxon>
    </lineage>
</organism>
<dbReference type="EMBL" id="SRRH01000036">
    <property type="protein sequence ID" value="KAG6301810.1"/>
    <property type="molecule type" value="Genomic_DNA"/>
</dbReference>
<keyword evidence="2" id="KW-1185">Reference proteome</keyword>
<gene>
    <name evidence="1" type="ORF">E4U09_004467</name>
</gene>
<name>A0A9P7U902_9HYPO</name>
<dbReference type="Proteomes" id="UP000707071">
    <property type="component" value="Unassembled WGS sequence"/>
</dbReference>
<evidence type="ECO:0000313" key="2">
    <source>
        <dbReference type="Proteomes" id="UP000707071"/>
    </source>
</evidence>
<proteinExistence type="predicted"/>
<protein>
    <submittedName>
        <fullName evidence="1">Uncharacterized protein</fullName>
    </submittedName>
</protein>
<dbReference type="AlphaFoldDB" id="A0A9P7U902"/>
<evidence type="ECO:0000313" key="1">
    <source>
        <dbReference type="EMBL" id="KAG6301810.1"/>
    </source>
</evidence>
<comment type="caution">
    <text evidence="1">The sequence shown here is derived from an EMBL/GenBank/DDBJ whole genome shotgun (WGS) entry which is preliminary data.</text>
</comment>
<reference evidence="1 2" key="1">
    <citation type="journal article" date="2020" name="bioRxiv">
        <title>Whole genome comparisons of ergot fungi reveals the divergence and evolution of species within the genus Claviceps are the result of varying mechanisms driving genome evolution and host range expansion.</title>
        <authorList>
            <person name="Wyka S.A."/>
            <person name="Mondo S.J."/>
            <person name="Liu M."/>
            <person name="Dettman J."/>
            <person name="Nalam V."/>
            <person name="Broders K.D."/>
        </authorList>
    </citation>
    <scope>NUCLEOTIDE SEQUENCE [LARGE SCALE GENOMIC DNA]</scope>
    <source>
        <strain evidence="1 2">Clav52</strain>
    </source>
</reference>